<dbReference type="InterPro" id="IPR011330">
    <property type="entry name" value="Glyco_hydro/deAcase_b/a-brl"/>
</dbReference>
<dbReference type="Proteomes" id="UP000320623">
    <property type="component" value="Unassembled WGS sequence"/>
</dbReference>
<gene>
    <name evidence="1" type="ORF">JGI1_00359</name>
</gene>
<dbReference type="SUPFAM" id="SSF88713">
    <property type="entry name" value="Glycoside hydrolase/deacetylase"/>
    <property type="match status" value="1"/>
</dbReference>
<evidence type="ECO:0000313" key="2">
    <source>
        <dbReference type="Proteomes" id="UP000320623"/>
    </source>
</evidence>
<dbReference type="InterPro" id="IPR018695">
    <property type="entry name" value="DUF2194"/>
</dbReference>
<proteinExistence type="predicted"/>
<protein>
    <submittedName>
        <fullName evidence="1">Uncharacterized protein</fullName>
    </submittedName>
</protein>
<name>A0A0S4MTH8_9BACT</name>
<evidence type="ECO:0000313" key="1">
    <source>
        <dbReference type="EMBL" id="CUU01864.1"/>
    </source>
</evidence>
<reference evidence="2" key="1">
    <citation type="submission" date="2015-11" db="EMBL/GenBank/DDBJ databases">
        <authorList>
            <person name="Varghese N."/>
        </authorList>
    </citation>
    <scope>NUCLEOTIDE SEQUENCE [LARGE SCALE GENOMIC DNA]</scope>
</reference>
<dbReference type="STRING" id="1643428.GCA_001442855_00346"/>
<dbReference type="Gene3D" id="3.40.50.880">
    <property type="match status" value="1"/>
</dbReference>
<dbReference type="GO" id="GO:0005975">
    <property type="term" value="P:carbohydrate metabolic process"/>
    <property type="evidence" value="ECO:0007669"/>
    <property type="project" value="InterPro"/>
</dbReference>
<dbReference type="SUPFAM" id="SSF52317">
    <property type="entry name" value="Class I glutamine amidotransferase-like"/>
    <property type="match status" value="1"/>
</dbReference>
<dbReference type="EMBL" id="FAOO01000002">
    <property type="protein sequence ID" value="CUU01864.1"/>
    <property type="molecule type" value="Genomic_DNA"/>
</dbReference>
<dbReference type="AlphaFoldDB" id="A0A0S4MTH8"/>
<organism evidence="1 2">
    <name type="scientific">Candidatus Thermokryptus mobilis</name>
    <dbReference type="NCBI Taxonomy" id="1643428"/>
    <lineage>
        <taxon>Bacteria</taxon>
        <taxon>Pseudomonadati</taxon>
        <taxon>Candidatus Kryptoniota</taxon>
        <taxon>Candidatus Thermokryptus</taxon>
    </lineage>
</organism>
<sequence>MRKGHFKILFLIPFLVFSNCSGKRNEINLTIQKSEKLLLIYDSSDLYALECVENARMSFKYAKLLYDEIDLKNYKGGELSKLGNYFAIVLATEFIKKLTKSDCEHLKSFVSSGGGLAVIYRGYNENLADIFGVRIRDQNQPFLKRGRSGLHFKSDFIPGLKGTAIPDSILRDISMFDFVHVGDKNIIAATSSGIPVAWNLRYGMGKVTYWNSSILSNRSFRGFITQTIASVSSKFVQPIANFSVIFIDDFPTSVPNAVKKIIWDEFKMNLAEFHFLVFYPDMLKLSNEFGLKYTAGLVFNYGASITPPFHLNEWRMGKANVLSKEIEVSKTIAKQFKINHELGFHGYNHTSLLVDDWGDIENMKRAIEYAMKKWKEEGLGNPPVTYIPPMNLIDSVGIQALVQSAPSIKVIAGLYAGFFELGQRREFGPEPWNGKFYCIPRVSAGFMIDDYTKAIILSAIAMLGVWTHFVHPDDVIYTPEEVENPELIRNWFSLPWRGTKEEGLYFKFRNWVKTLKANYPYLRFMKCEDAYEEMKRFDDLKIEYEFSNDEIKIKVNQKDAFIIVQFDAIYKGVDVLNANIIHYGQTSTTNYVVLKTESEPIILKLKTKVTALG</sequence>
<accession>A0A0S4MTH8</accession>
<keyword evidence="2" id="KW-1185">Reference proteome</keyword>
<dbReference type="InterPro" id="IPR029062">
    <property type="entry name" value="Class_I_gatase-like"/>
</dbReference>
<dbReference type="Pfam" id="PF09960">
    <property type="entry name" value="DUF2194"/>
    <property type="match status" value="1"/>
</dbReference>